<dbReference type="AlphaFoldDB" id="A0A3P7N1Q5"/>
<keyword evidence="3" id="KW-1185">Reference proteome</keyword>
<organism evidence="2 3">
    <name type="scientific">Dibothriocephalus latus</name>
    <name type="common">Fish tapeworm</name>
    <name type="synonym">Diphyllobothrium latum</name>
    <dbReference type="NCBI Taxonomy" id="60516"/>
    <lineage>
        <taxon>Eukaryota</taxon>
        <taxon>Metazoa</taxon>
        <taxon>Spiralia</taxon>
        <taxon>Lophotrochozoa</taxon>
        <taxon>Platyhelminthes</taxon>
        <taxon>Cestoda</taxon>
        <taxon>Eucestoda</taxon>
        <taxon>Diphyllobothriidea</taxon>
        <taxon>Diphyllobothriidae</taxon>
        <taxon>Dibothriocephalus</taxon>
    </lineage>
</organism>
<reference evidence="2 3" key="1">
    <citation type="submission" date="2018-11" db="EMBL/GenBank/DDBJ databases">
        <authorList>
            <consortium name="Pathogen Informatics"/>
        </authorList>
    </citation>
    <scope>NUCLEOTIDE SEQUENCE [LARGE SCALE GENOMIC DNA]</scope>
</reference>
<sequence>MAGSSTSPRRNFFAHLVAVLGSLVVLTIKVPLVVACIQIYQVRRENLLLANVIITILFFCVWFIAWFAFCLKPTWNFKVRSRAGKSLRRQYCVY</sequence>
<protein>
    <submittedName>
        <fullName evidence="2">Uncharacterized protein</fullName>
    </submittedName>
</protein>
<dbReference type="Proteomes" id="UP000281553">
    <property type="component" value="Unassembled WGS sequence"/>
</dbReference>
<evidence type="ECO:0000313" key="2">
    <source>
        <dbReference type="EMBL" id="VDN33400.1"/>
    </source>
</evidence>
<accession>A0A3P7N1Q5</accession>
<evidence type="ECO:0000256" key="1">
    <source>
        <dbReference type="SAM" id="Phobius"/>
    </source>
</evidence>
<proteinExistence type="predicted"/>
<evidence type="ECO:0000313" key="3">
    <source>
        <dbReference type="Proteomes" id="UP000281553"/>
    </source>
</evidence>
<keyword evidence="1" id="KW-0812">Transmembrane</keyword>
<keyword evidence="1" id="KW-1133">Transmembrane helix</keyword>
<name>A0A3P7N1Q5_DIBLA</name>
<gene>
    <name evidence="2" type="ORF">DILT_LOCUS16224</name>
</gene>
<feature type="transmembrane region" description="Helical" evidence="1">
    <location>
        <begin position="47"/>
        <end position="71"/>
    </location>
</feature>
<keyword evidence="1" id="KW-0472">Membrane</keyword>
<feature type="transmembrane region" description="Helical" evidence="1">
    <location>
        <begin position="12"/>
        <end position="41"/>
    </location>
</feature>
<dbReference type="EMBL" id="UYRU01083694">
    <property type="protein sequence ID" value="VDN33400.1"/>
    <property type="molecule type" value="Genomic_DNA"/>
</dbReference>
<dbReference type="OrthoDB" id="6256913at2759"/>